<evidence type="ECO:0000313" key="3">
    <source>
        <dbReference type="Proteomes" id="UP001159364"/>
    </source>
</evidence>
<dbReference type="Pfam" id="PF22936">
    <property type="entry name" value="Pol_BBD"/>
    <property type="match status" value="1"/>
</dbReference>
<accession>A0AAV8U9T5</accession>
<dbReference type="SUPFAM" id="SSF57756">
    <property type="entry name" value="Retrovirus zinc finger-like domains"/>
    <property type="match status" value="1"/>
</dbReference>
<dbReference type="Proteomes" id="UP001159364">
    <property type="component" value="Linkage Group LG08"/>
</dbReference>
<dbReference type="EMBL" id="JAIWQS010000008">
    <property type="protein sequence ID" value="KAJ8898809.1"/>
    <property type="molecule type" value="Genomic_DNA"/>
</dbReference>
<dbReference type="PANTHER" id="PTHR35317">
    <property type="entry name" value="OS04G0629600 PROTEIN"/>
    <property type="match status" value="1"/>
</dbReference>
<reference evidence="2 3" key="1">
    <citation type="submission" date="2021-09" db="EMBL/GenBank/DDBJ databases">
        <title>Genomic insights and catalytic innovation underlie evolution of tropane alkaloids biosynthesis.</title>
        <authorList>
            <person name="Wang Y.-J."/>
            <person name="Tian T."/>
            <person name="Huang J.-P."/>
            <person name="Huang S.-X."/>
        </authorList>
    </citation>
    <scope>NUCLEOTIDE SEQUENCE [LARGE SCALE GENOMIC DNA]</scope>
    <source>
        <strain evidence="2">KIB-2018</strain>
        <tissue evidence="2">Leaf</tissue>
    </source>
</reference>
<dbReference type="Pfam" id="PF14223">
    <property type="entry name" value="Retrotran_gag_2"/>
    <property type="match status" value="1"/>
</dbReference>
<sequence length="308" mass="35182">METYLDANDLWENFKERKARKYRAKSCLFAEVSSSIFTRIMTLKTTLDIWNYLKKEYEGNEKIKGMKVLNLVREFEMQKMKESETVKEIVQKILVTVPERFEATISSLENTKDLSRIGLFKGNKNKGSDSSKSNFPPCKHCNKKGHPPSKCWRRPDVKCEKCQKMGHHQKICKSNIQKVVAQVDLQQKNVVQVADHEEEQLFVATCLAASHSSDKWLIDSGCTNHMTFDRDLFKELDTSIISKVKIGNGECIAVKGKGIFAVETSKGTKLIREVLFVPNINQNLLSVGQLLENGFKVVFESNHCLIKN</sequence>
<keyword evidence="3" id="KW-1185">Reference proteome</keyword>
<evidence type="ECO:0000313" key="2">
    <source>
        <dbReference type="EMBL" id="KAJ8898809.1"/>
    </source>
</evidence>
<gene>
    <name evidence="2" type="ORF">K2173_007234</name>
</gene>
<dbReference type="PANTHER" id="PTHR35317:SF11">
    <property type="entry name" value="CCHC-TYPE DOMAIN-CONTAINING PROTEIN"/>
    <property type="match status" value="1"/>
</dbReference>
<dbReference type="InterPro" id="IPR036875">
    <property type="entry name" value="Znf_CCHC_sf"/>
</dbReference>
<organism evidence="2 3">
    <name type="scientific">Erythroxylum novogranatense</name>
    <dbReference type="NCBI Taxonomy" id="1862640"/>
    <lineage>
        <taxon>Eukaryota</taxon>
        <taxon>Viridiplantae</taxon>
        <taxon>Streptophyta</taxon>
        <taxon>Embryophyta</taxon>
        <taxon>Tracheophyta</taxon>
        <taxon>Spermatophyta</taxon>
        <taxon>Magnoliopsida</taxon>
        <taxon>eudicotyledons</taxon>
        <taxon>Gunneridae</taxon>
        <taxon>Pentapetalae</taxon>
        <taxon>rosids</taxon>
        <taxon>fabids</taxon>
        <taxon>Malpighiales</taxon>
        <taxon>Erythroxylaceae</taxon>
        <taxon>Erythroxylum</taxon>
    </lineage>
</organism>
<dbReference type="AlphaFoldDB" id="A0AAV8U9T5"/>
<dbReference type="InterPro" id="IPR054722">
    <property type="entry name" value="PolX-like_BBD"/>
</dbReference>
<feature type="domain" description="Retrovirus-related Pol polyprotein from transposon TNT 1-94-like beta-barrel" evidence="1">
    <location>
        <begin position="216"/>
        <end position="295"/>
    </location>
</feature>
<dbReference type="Gene3D" id="4.10.60.10">
    <property type="entry name" value="Zinc finger, CCHC-type"/>
    <property type="match status" value="1"/>
</dbReference>
<dbReference type="GO" id="GO:0003676">
    <property type="term" value="F:nucleic acid binding"/>
    <property type="evidence" value="ECO:0007669"/>
    <property type="project" value="InterPro"/>
</dbReference>
<evidence type="ECO:0000259" key="1">
    <source>
        <dbReference type="Pfam" id="PF22936"/>
    </source>
</evidence>
<proteinExistence type="predicted"/>
<name>A0AAV8U9T5_9ROSI</name>
<comment type="caution">
    <text evidence="2">The sequence shown here is derived from an EMBL/GenBank/DDBJ whole genome shotgun (WGS) entry which is preliminary data.</text>
</comment>
<protein>
    <recommendedName>
        <fullName evidence="1">Retrovirus-related Pol polyprotein from transposon TNT 1-94-like beta-barrel domain-containing protein</fullName>
    </recommendedName>
</protein>
<dbReference type="GO" id="GO:0008270">
    <property type="term" value="F:zinc ion binding"/>
    <property type="evidence" value="ECO:0007669"/>
    <property type="project" value="InterPro"/>
</dbReference>